<dbReference type="OrthoDB" id="9804725at2"/>
<proteinExistence type="predicted"/>
<dbReference type="RefSeq" id="WP_136858325.1">
    <property type="nucleotide sequence ID" value="NZ_SUNH01000054.1"/>
</dbReference>
<keyword evidence="2" id="KW-1185">Reference proteome</keyword>
<evidence type="ECO:0000313" key="2">
    <source>
        <dbReference type="Proteomes" id="UP000306223"/>
    </source>
</evidence>
<dbReference type="EMBL" id="SUNH01000054">
    <property type="protein sequence ID" value="TJZ78172.1"/>
    <property type="molecule type" value="Genomic_DNA"/>
</dbReference>
<reference evidence="1 2" key="1">
    <citation type="submission" date="2019-04" db="EMBL/GenBank/DDBJ databases">
        <authorList>
            <person name="Li J."/>
        </authorList>
    </citation>
    <scope>NUCLEOTIDE SEQUENCE [LARGE SCALE GENOMIC DNA]</scope>
    <source>
        <strain evidence="1 2">CCTCC AB2016182</strain>
    </source>
</reference>
<sequence>MYPNSRIEKAHFLVYSNEVQPFGANSDYYCDSALRAGFDSATHYTESLLRQTPFWEQNRDILEQSRGAGYWLWKPYIILEKLRQVGPNDIVIYNDAGRYKVGSFEPFPAFPQAAAELTALMPKRFILGTRIEWLVQGQFTKRDCMILTGADTDEMRYAPQMNACPALFMPSEASFAFLERWLELACDPRILTDQPDELGKPYPEFEDHRHDMAIASILLHQMRGHYFDLSDTGCLAEADALRRRNRHVPRLQTHIGYLSLIAQEALRDDFFADPQPDLAETMRLIRNVDPAEPIPQQPRTVTQKVLLEELAQWSGEALHQITPDHLRAAAARNPVTAMKIHALSQIDADTALVWTQGTAAFVASRQADGDAAAMTGQASAALAATLDHHPDIMHAVLAEMAWSAFDDDSRALFKARFKNQRNPRGRAAMVRFADHLAHQGLLNFQTEQAGRRKQVVQQINQAFASWPDQITSGADT</sequence>
<evidence type="ECO:0000313" key="1">
    <source>
        <dbReference type="EMBL" id="TJZ78172.1"/>
    </source>
</evidence>
<comment type="caution">
    <text evidence="1">The sequence shown here is derived from an EMBL/GenBank/DDBJ whole genome shotgun (WGS) entry which is preliminary data.</text>
</comment>
<gene>
    <name evidence="1" type="ORF">FA740_18735</name>
</gene>
<protein>
    <submittedName>
        <fullName evidence="1">Uncharacterized protein</fullName>
    </submittedName>
</protein>
<dbReference type="AlphaFoldDB" id="A0A4U0QCB3"/>
<organism evidence="1 2">
    <name type="scientific">Paracoccus hibiscisoli</name>
    <dbReference type="NCBI Taxonomy" id="2023261"/>
    <lineage>
        <taxon>Bacteria</taxon>
        <taxon>Pseudomonadati</taxon>
        <taxon>Pseudomonadota</taxon>
        <taxon>Alphaproteobacteria</taxon>
        <taxon>Rhodobacterales</taxon>
        <taxon>Paracoccaceae</taxon>
        <taxon>Paracoccus</taxon>
    </lineage>
</organism>
<accession>A0A4U0QCB3</accession>
<dbReference type="Proteomes" id="UP000306223">
    <property type="component" value="Unassembled WGS sequence"/>
</dbReference>
<name>A0A4U0QCB3_9RHOB</name>